<gene>
    <name evidence="2" type="ORF">Poly30_37860</name>
</gene>
<feature type="transmembrane region" description="Helical" evidence="1">
    <location>
        <begin position="21"/>
        <end position="43"/>
    </location>
</feature>
<evidence type="ECO:0000313" key="3">
    <source>
        <dbReference type="Proteomes" id="UP000320390"/>
    </source>
</evidence>
<feature type="transmembrane region" description="Helical" evidence="1">
    <location>
        <begin position="309"/>
        <end position="326"/>
    </location>
</feature>
<feature type="transmembrane region" description="Helical" evidence="1">
    <location>
        <begin position="144"/>
        <end position="166"/>
    </location>
</feature>
<evidence type="ECO:0000256" key="1">
    <source>
        <dbReference type="SAM" id="Phobius"/>
    </source>
</evidence>
<proteinExistence type="predicted"/>
<dbReference type="AlphaFoldDB" id="A0A518EVY2"/>
<organism evidence="2 3">
    <name type="scientific">Saltatorellus ferox</name>
    <dbReference type="NCBI Taxonomy" id="2528018"/>
    <lineage>
        <taxon>Bacteria</taxon>
        <taxon>Pseudomonadati</taxon>
        <taxon>Planctomycetota</taxon>
        <taxon>Planctomycetia</taxon>
        <taxon>Planctomycetia incertae sedis</taxon>
        <taxon>Saltatorellus</taxon>
    </lineage>
</organism>
<feature type="transmembrane region" description="Helical" evidence="1">
    <location>
        <begin position="95"/>
        <end position="114"/>
    </location>
</feature>
<accession>A0A518EVY2</accession>
<evidence type="ECO:0008006" key="4">
    <source>
        <dbReference type="Google" id="ProtNLM"/>
    </source>
</evidence>
<dbReference type="EMBL" id="CP036434">
    <property type="protein sequence ID" value="QDV08250.1"/>
    <property type="molecule type" value="Genomic_DNA"/>
</dbReference>
<feature type="transmembrane region" description="Helical" evidence="1">
    <location>
        <begin position="55"/>
        <end position="74"/>
    </location>
</feature>
<protein>
    <recommendedName>
        <fullName evidence="4">Quinol:cytochrome C oxidoreductase</fullName>
    </recommendedName>
</protein>
<sequence>MNTSIELPTRDQVIVRDLSKPATAGLVVGLIGLLATFGLGFTFGDGMRHFGHSMLVAILFFLSISIGALIFILLQHVTSAGWSVVVRRVAEAVTGAFPILFPLVVLVVLVPVFMGKSIIYDWASHDFVWGGGDFTGSELIQSKAGYFGSVFFAARICLYFAIWVGLSRFFSGQSLAQDDDQDPNRTLTMQRRSGVSIILAALATTFAAFDLSMSLNAEWFSTMYGVYFFAGCMFSFLSVLALSTMWLEKRGNLKNVVSIEHYHDIGKLLFAFTFFWSYVAFSQFMLYWYADIPEETHWFHYRMWGEWNGFSVLLVAGHFLIPMLGLMSRHVKRRRNVFAAWCVYCLVFHFVDLYWNVMPEMVNGVGQGDPATTGPAFGLIDITAMISVGGLFLFGFLRKLDGKPALAIGDPRLPESLAFQNV</sequence>
<keyword evidence="3" id="KW-1185">Reference proteome</keyword>
<name>A0A518EVY2_9BACT</name>
<dbReference type="PANTHER" id="PTHR43044:SF1">
    <property type="entry name" value="QUINOL:CYTOCHROME C OXIDOREDUCTASE QUINONE-BINDING SUBUNIT 2"/>
    <property type="match status" value="1"/>
</dbReference>
<feature type="transmembrane region" description="Helical" evidence="1">
    <location>
        <begin position="227"/>
        <end position="247"/>
    </location>
</feature>
<feature type="transmembrane region" description="Helical" evidence="1">
    <location>
        <begin position="338"/>
        <end position="357"/>
    </location>
</feature>
<dbReference type="Proteomes" id="UP000320390">
    <property type="component" value="Chromosome"/>
</dbReference>
<keyword evidence="1" id="KW-0472">Membrane</keyword>
<dbReference type="OrthoDB" id="140980at2"/>
<feature type="transmembrane region" description="Helical" evidence="1">
    <location>
        <begin position="268"/>
        <end position="289"/>
    </location>
</feature>
<keyword evidence="1" id="KW-0812">Transmembrane</keyword>
<keyword evidence="1" id="KW-1133">Transmembrane helix</keyword>
<evidence type="ECO:0000313" key="2">
    <source>
        <dbReference type="EMBL" id="QDV08250.1"/>
    </source>
</evidence>
<dbReference type="PANTHER" id="PTHR43044">
    <property type="match status" value="1"/>
</dbReference>
<feature type="transmembrane region" description="Helical" evidence="1">
    <location>
        <begin position="195"/>
        <end position="215"/>
    </location>
</feature>
<reference evidence="2 3" key="1">
    <citation type="submission" date="2019-02" db="EMBL/GenBank/DDBJ databases">
        <title>Deep-cultivation of Planctomycetes and their phenomic and genomic characterization uncovers novel biology.</title>
        <authorList>
            <person name="Wiegand S."/>
            <person name="Jogler M."/>
            <person name="Boedeker C."/>
            <person name="Pinto D."/>
            <person name="Vollmers J."/>
            <person name="Rivas-Marin E."/>
            <person name="Kohn T."/>
            <person name="Peeters S.H."/>
            <person name="Heuer A."/>
            <person name="Rast P."/>
            <person name="Oberbeckmann S."/>
            <person name="Bunk B."/>
            <person name="Jeske O."/>
            <person name="Meyerdierks A."/>
            <person name="Storesund J.E."/>
            <person name="Kallscheuer N."/>
            <person name="Luecker S."/>
            <person name="Lage O.M."/>
            <person name="Pohl T."/>
            <person name="Merkel B.J."/>
            <person name="Hornburger P."/>
            <person name="Mueller R.-W."/>
            <person name="Bruemmer F."/>
            <person name="Labrenz M."/>
            <person name="Spormann A.M."/>
            <person name="Op den Camp H."/>
            <person name="Overmann J."/>
            <person name="Amann R."/>
            <person name="Jetten M.S.M."/>
            <person name="Mascher T."/>
            <person name="Medema M.H."/>
            <person name="Devos D.P."/>
            <person name="Kaster A.-K."/>
            <person name="Ovreas L."/>
            <person name="Rohde M."/>
            <person name="Galperin M.Y."/>
            <person name="Jogler C."/>
        </authorList>
    </citation>
    <scope>NUCLEOTIDE SEQUENCE [LARGE SCALE GENOMIC DNA]</scope>
    <source>
        <strain evidence="2 3">Poly30</strain>
    </source>
</reference>
<dbReference type="RefSeq" id="WP_145200560.1">
    <property type="nucleotide sequence ID" value="NZ_CP036434.1"/>
</dbReference>
<feature type="transmembrane region" description="Helical" evidence="1">
    <location>
        <begin position="377"/>
        <end position="397"/>
    </location>
</feature>